<evidence type="ECO:0000259" key="9">
    <source>
        <dbReference type="Pfam" id="PF01259"/>
    </source>
</evidence>
<comment type="caution">
    <text evidence="10">The sequence shown here is derived from an EMBL/GenBank/DDBJ whole genome shotgun (WGS) entry which is preliminary data.</text>
</comment>
<evidence type="ECO:0000256" key="2">
    <source>
        <dbReference type="ARBA" id="ARBA00010190"/>
    </source>
</evidence>
<comment type="pathway">
    <text evidence="1 8">Purine metabolism; IMP biosynthesis via de novo pathway; 5-amino-1-(5-phospho-D-ribosyl)imidazole-4-carboxamide from 5-amino-1-(5-phospho-D-ribosyl)imidazole-4-carboxylate: step 1/2.</text>
</comment>
<proteinExistence type="inferred from homology"/>
<dbReference type="InterPro" id="IPR001636">
    <property type="entry name" value="SAICAR_synth"/>
</dbReference>
<evidence type="ECO:0000313" key="10">
    <source>
        <dbReference type="EMBL" id="MBU8872678.1"/>
    </source>
</evidence>
<keyword evidence="11" id="KW-1185">Reference proteome</keyword>
<sequence>MMLMTVSDLPLERIARGKVRDVYAVDADRLLLVATDRVSAYDVVMAEPIPQKGAVLTQVSAWWFRQLGDVVDHHMISADADEIVAAVPALEGHRAEIAGRAMLCRRGTVFPIECVVRGYITGSAWREYAKAGTLAGETLPQGLKESGRLDPPIFSPATKAESGHDENITIGQMQQVLGADVTAELERLTRLVYTRGRDVALKQGIIIADTKFEFGRTADGKILLIDEVMTPDSSRFWPLDGYAEGRPQPSFDKQPLRDWLDVERHAGRWNGEAPAPKLPPEVVDATSKRYLEAYRRLTGAELSVS</sequence>
<comment type="catalytic activity">
    <reaction evidence="7 8">
        <text>5-amino-1-(5-phospho-D-ribosyl)imidazole-4-carboxylate + L-aspartate + ATP = (2S)-2-[5-amino-1-(5-phospho-beta-D-ribosyl)imidazole-4-carboxamido]succinate + ADP + phosphate + 2 H(+)</text>
        <dbReference type="Rhea" id="RHEA:22628"/>
        <dbReference type="ChEBI" id="CHEBI:15378"/>
        <dbReference type="ChEBI" id="CHEBI:29991"/>
        <dbReference type="ChEBI" id="CHEBI:30616"/>
        <dbReference type="ChEBI" id="CHEBI:43474"/>
        <dbReference type="ChEBI" id="CHEBI:58443"/>
        <dbReference type="ChEBI" id="CHEBI:77657"/>
        <dbReference type="ChEBI" id="CHEBI:456216"/>
        <dbReference type="EC" id="6.3.2.6"/>
    </reaction>
</comment>
<dbReference type="InterPro" id="IPR018236">
    <property type="entry name" value="SAICAR_synthetase_CS"/>
</dbReference>
<protein>
    <recommendedName>
        <fullName evidence="8">Phosphoribosylaminoimidazole-succinocarboxamide synthase</fullName>
        <ecNumber evidence="8">6.3.2.6</ecNumber>
    </recommendedName>
    <alternativeName>
        <fullName evidence="8">SAICAR synthetase</fullName>
    </alternativeName>
</protein>
<feature type="domain" description="SAICAR synthetase/ADE2 N-terminal" evidence="9">
    <location>
        <begin position="14"/>
        <end position="263"/>
    </location>
</feature>
<evidence type="ECO:0000256" key="8">
    <source>
        <dbReference type="HAMAP-Rule" id="MF_00137"/>
    </source>
</evidence>
<keyword evidence="4 8" id="KW-0547">Nucleotide-binding</keyword>
<accession>A0ABS6IDL2</accession>
<dbReference type="NCBIfam" id="NF010568">
    <property type="entry name" value="PRK13961.1"/>
    <property type="match status" value="1"/>
</dbReference>
<evidence type="ECO:0000256" key="6">
    <source>
        <dbReference type="ARBA" id="ARBA00022840"/>
    </source>
</evidence>
<keyword evidence="6 8" id="KW-0067">ATP-binding</keyword>
<dbReference type="RefSeq" id="WP_216956976.1">
    <property type="nucleotide sequence ID" value="NZ_JAHOPB010000001.1"/>
</dbReference>
<keyword evidence="5 8" id="KW-0658">Purine biosynthesis</keyword>
<comment type="similarity">
    <text evidence="2 8">Belongs to the SAICAR synthetase family.</text>
</comment>
<evidence type="ECO:0000256" key="1">
    <source>
        <dbReference type="ARBA" id="ARBA00004672"/>
    </source>
</evidence>
<evidence type="ECO:0000256" key="4">
    <source>
        <dbReference type="ARBA" id="ARBA00022741"/>
    </source>
</evidence>
<evidence type="ECO:0000313" key="11">
    <source>
        <dbReference type="Proteomes" id="UP000727907"/>
    </source>
</evidence>
<keyword evidence="3 8" id="KW-0436">Ligase</keyword>
<gene>
    <name evidence="8" type="primary">purC</name>
    <name evidence="10" type="ORF">KQ910_02840</name>
</gene>
<evidence type="ECO:0000256" key="5">
    <source>
        <dbReference type="ARBA" id="ARBA00022755"/>
    </source>
</evidence>
<dbReference type="GO" id="GO:0004639">
    <property type="term" value="F:phosphoribosylaminoimidazolesuccinocarboxamide synthase activity"/>
    <property type="evidence" value="ECO:0007669"/>
    <property type="project" value="UniProtKB-EC"/>
</dbReference>
<dbReference type="HAMAP" id="MF_00137">
    <property type="entry name" value="SAICAR_synth"/>
    <property type="match status" value="1"/>
</dbReference>
<dbReference type="InterPro" id="IPR028923">
    <property type="entry name" value="SAICAR_synt/ADE2_N"/>
</dbReference>
<dbReference type="Proteomes" id="UP000727907">
    <property type="component" value="Unassembled WGS sequence"/>
</dbReference>
<evidence type="ECO:0000256" key="7">
    <source>
        <dbReference type="ARBA" id="ARBA00048475"/>
    </source>
</evidence>
<evidence type="ECO:0000256" key="3">
    <source>
        <dbReference type="ARBA" id="ARBA00022598"/>
    </source>
</evidence>
<dbReference type="EMBL" id="JAHOPB010000001">
    <property type="protein sequence ID" value="MBU8872678.1"/>
    <property type="molecule type" value="Genomic_DNA"/>
</dbReference>
<dbReference type="NCBIfam" id="TIGR00081">
    <property type="entry name" value="purC"/>
    <property type="match status" value="1"/>
</dbReference>
<dbReference type="PROSITE" id="PS01057">
    <property type="entry name" value="SAICAR_SYNTHETASE_1"/>
    <property type="match status" value="1"/>
</dbReference>
<dbReference type="Pfam" id="PF01259">
    <property type="entry name" value="SAICAR_synt"/>
    <property type="match status" value="1"/>
</dbReference>
<reference evidence="10 11" key="1">
    <citation type="submission" date="2021-06" db="EMBL/GenBank/DDBJ databases">
        <authorList>
            <person name="Lee D.H."/>
        </authorList>
    </citation>
    <scope>NUCLEOTIDE SEQUENCE [LARGE SCALE GENOMIC DNA]</scope>
    <source>
        <strain evidence="10 11">MMS21-HV4-11</strain>
    </source>
</reference>
<dbReference type="PROSITE" id="PS01058">
    <property type="entry name" value="SAICAR_SYNTHETASE_2"/>
    <property type="match status" value="1"/>
</dbReference>
<dbReference type="PANTHER" id="PTHR43700">
    <property type="entry name" value="PHOSPHORIBOSYLAMINOIMIDAZOLE-SUCCINOCARBOXAMIDE SYNTHASE"/>
    <property type="match status" value="1"/>
</dbReference>
<dbReference type="EC" id="6.3.2.6" evidence="8"/>
<name>A0ABS6IDL2_9HYPH</name>
<organism evidence="10 11">
    <name type="scientific">Reyranella humidisoli</name>
    <dbReference type="NCBI Taxonomy" id="2849149"/>
    <lineage>
        <taxon>Bacteria</taxon>
        <taxon>Pseudomonadati</taxon>
        <taxon>Pseudomonadota</taxon>
        <taxon>Alphaproteobacteria</taxon>
        <taxon>Hyphomicrobiales</taxon>
        <taxon>Reyranellaceae</taxon>
        <taxon>Reyranella</taxon>
    </lineage>
</organism>
<dbReference type="CDD" id="cd01414">
    <property type="entry name" value="SAICAR_synt_Sc"/>
    <property type="match status" value="1"/>
</dbReference>
<dbReference type="PANTHER" id="PTHR43700:SF1">
    <property type="entry name" value="PHOSPHORIBOSYLAMINOIMIDAZOLE-SUCCINOCARBOXAMIDE SYNTHASE"/>
    <property type="match status" value="1"/>
</dbReference>